<dbReference type="OrthoDB" id="2855473at2"/>
<accession>A0A1C7DPF0</accession>
<protein>
    <submittedName>
        <fullName evidence="1">Uncharacterized protein</fullName>
    </submittedName>
</protein>
<sequence length="141" mass="16709">MKSQYITFGAQLGDPKADKAVGQFITQISLLLDKHCNKVYCTEVDEIAPAIFVDGDLWYWEFEGLQRLRLSKKHRYIEIHIGMPRSRWEGVNSIDIKKYLIDQLKDALDLMLIRLNKEIYIVNDQELWTDFRKVEEEFLLK</sequence>
<dbReference type="Proteomes" id="UP000092687">
    <property type="component" value="Chromosome"/>
</dbReference>
<keyword evidence="2" id="KW-1185">Reference proteome</keyword>
<evidence type="ECO:0000313" key="2">
    <source>
        <dbReference type="Proteomes" id="UP000092687"/>
    </source>
</evidence>
<dbReference type="AlphaFoldDB" id="A0A1C7DPF0"/>
<organism evidence="1 2">
    <name type="scientific">Planococcus halocryophilus</name>
    <dbReference type="NCBI Taxonomy" id="1215089"/>
    <lineage>
        <taxon>Bacteria</taxon>
        <taxon>Bacillati</taxon>
        <taxon>Bacillota</taxon>
        <taxon>Bacilli</taxon>
        <taxon>Bacillales</taxon>
        <taxon>Caryophanaceae</taxon>
        <taxon>Planococcus</taxon>
    </lineage>
</organism>
<evidence type="ECO:0000313" key="1">
    <source>
        <dbReference type="EMBL" id="ANU13345.1"/>
    </source>
</evidence>
<dbReference type="EMBL" id="CP016537">
    <property type="protein sequence ID" value="ANU13345.1"/>
    <property type="molecule type" value="Genomic_DNA"/>
</dbReference>
<dbReference type="KEGG" id="phc:BBI08_05615"/>
<name>A0A1C7DPF0_9BACL</name>
<proteinExistence type="predicted"/>
<gene>
    <name evidence="1" type="ORF">BBI08_05615</name>
</gene>
<dbReference type="STRING" id="1215089.BBI08_05615"/>
<reference evidence="1" key="1">
    <citation type="submission" date="2016-10" db="EMBL/GenBank/DDBJ databases">
        <authorList>
            <person name="de Groot N.N."/>
        </authorList>
    </citation>
    <scope>NUCLEOTIDE SEQUENCE</scope>
    <source>
        <strain evidence="1">DSM 24743</strain>
    </source>
</reference>